<dbReference type="EMBL" id="MW874084">
    <property type="protein sequence ID" value="QYV43096.1"/>
    <property type="molecule type" value="Genomic_RNA"/>
</dbReference>
<evidence type="ECO:0000313" key="1">
    <source>
        <dbReference type="EMBL" id="QYV43096.1"/>
    </source>
</evidence>
<organism evidence="1">
    <name type="scientific">Eyach virus</name>
    <dbReference type="NCBI Taxonomy" id="62352"/>
    <lineage>
        <taxon>Viruses</taxon>
        <taxon>Riboviria</taxon>
        <taxon>Orthornavirae</taxon>
        <taxon>Duplornaviricota</taxon>
        <taxon>Resentoviricetes</taxon>
        <taxon>Reovirales</taxon>
        <taxon>Spinareoviridae</taxon>
        <taxon>Coltivirus</taxon>
        <taxon>Coltivirus ixodis</taxon>
        <taxon>Eyach coltivirus</taxon>
    </lineage>
</organism>
<accession>A0A8G0QFV4</accession>
<gene>
    <name evidence="1" type="primary">VP4</name>
</gene>
<reference evidence="1" key="1">
    <citation type="journal article" date="2021" name="Virus Evol.">
        <title>Exploration of the Ixodes ricinus virosphere unveils an extensive virus diversity including novel coltiviruses and other reoviruses.</title>
        <authorList>
            <person name="Vanmechelen B."/>
            <person name="Merino M."/>
            <person name="Vergote V."/>
            <person name="Laenen L."/>
            <person name="Thijssen M."/>
            <person name="Marti-Carreras J."/>
            <person name="Claerebout E."/>
            <person name="Maes P."/>
        </authorList>
    </citation>
    <scope>NUCLEOTIDE SEQUENCE</scope>
    <source>
        <strain evidence="1">Heverlee</strain>
    </source>
</reference>
<protein>
    <submittedName>
        <fullName evidence="1">VP4</fullName>
    </submittedName>
</protein>
<name>A0A8G0QFV4_9REOV</name>
<proteinExistence type="predicted"/>
<sequence length="1027" mass="112139">MGNRISTYSPQYITIKGNNNALDTKTMERFDQTNSVDAAVKLPDGINPTRAEFNSILDMRAFIGLKDDLLGEDDDIFDDMFDQMVGSEGKIKGVVSGTLDGYEKIRKAANWLGGTYSRPWKVETREMSEIQQRIDNAIPAMTSIIGGTFGSAGVRVGGDHMLVRPEQWVNVREDTFFGHDDGFTERHVAISSDVFEKVKLGSLMPGFRDAVNASGWDQGVSYLMGHDLFRIGYAKDVPDTDRPPQVLWQSALRSGSTASGDVLMVDALKILGQAMKSTYSWMVDVSGTEYSSEATAEAPLSPVKDRSTGDFELLHRIFVMWLNGTVTSRMFLDVVANLESFVSGVSFLNRVRLSLQLFVTKLSDDTADQHVYWCDVLNRLLEAHSCPLLYTAFVISDAWSTVPSLQMEPVELMVIDRLAFSGRYLWSSWQNAAVYTEYVGKALIGDDSDEDVLGLLKRGAAKMKGMVAGHLRPMLGEAAGAAERVMAGWAKQKAGTLKQAVTNAMAGVLLDTKREAQAEANVYGSMVGGRHVLALPPTDHLQKLAPLIPPGAAETVMDDVKRVGHHVGLELMERGEPVKEPVVENHVVHEMVNRTKTGVGQIGEVRRELAKCSEVMKDVSIEKMVARPDEIRGTSFPIHTRGYHVSLVDGCDKHAMKDPTTNLDSRATFSCQGLVTGKLKKCLKVTLAKAHHGRDSSPQTIHVISGSFLSYDPAAVHIGGEGGAVPDHDMNINVILTAAIKKSSSGGACKVYVGAFAKSPDKTHHGTNNGLGFVPAIDDKGQTYLTAAGVFVGRLSFNISALMRGGLTGVTDCPWNGTFAFGVACDDTSCGSGVCSHVDLVQLGVEFGECIIVPRGLDRYFIFNRVRHYDKTIFDFIGKVDATVAVSEAPLDVVSAWSELTSPLIVYLPLMVNELKAQNTLALVKTRYRTWLKKIGLRMGESNPFKTDETCDEWVCAAILAMPMWMRYTSGNPLIYLTQEDRKTAAIMLLSTAKAMLPLSAFQLVDGSLNRAAAKGLKWAADREIMG</sequence>